<accession>A0A844ZC83</accession>
<keyword evidence="3" id="KW-1185">Reference proteome</keyword>
<proteinExistence type="predicted"/>
<keyword evidence="1" id="KW-1133">Transmembrane helix</keyword>
<comment type="caution">
    <text evidence="2">The sequence shown here is derived from an EMBL/GenBank/DDBJ whole genome shotgun (WGS) entry which is preliminary data.</text>
</comment>
<dbReference type="RefSeq" id="WP_160681806.1">
    <property type="nucleotide sequence ID" value="NZ_WTYW01000001.1"/>
</dbReference>
<keyword evidence="1" id="KW-0812">Transmembrane</keyword>
<gene>
    <name evidence="2" type="ORF">GRI38_05085</name>
</gene>
<protein>
    <submittedName>
        <fullName evidence="2">Uncharacterized protein</fullName>
    </submittedName>
</protein>
<keyword evidence="1" id="KW-0472">Membrane</keyword>
<organism evidence="2 3">
    <name type="scientific">Parapontixanthobacter aurantiacus</name>
    <dbReference type="NCBI Taxonomy" id="1463599"/>
    <lineage>
        <taxon>Bacteria</taxon>
        <taxon>Pseudomonadati</taxon>
        <taxon>Pseudomonadota</taxon>
        <taxon>Alphaproteobacteria</taxon>
        <taxon>Sphingomonadales</taxon>
        <taxon>Erythrobacteraceae</taxon>
        <taxon>Parapontixanthobacter</taxon>
    </lineage>
</organism>
<evidence type="ECO:0000256" key="1">
    <source>
        <dbReference type="SAM" id="Phobius"/>
    </source>
</evidence>
<reference evidence="2 3" key="1">
    <citation type="submission" date="2019-12" db="EMBL/GenBank/DDBJ databases">
        <title>Genomic-based taxomic classification of the family Erythrobacteraceae.</title>
        <authorList>
            <person name="Xu L."/>
        </authorList>
    </citation>
    <scope>NUCLEOTIDE SEQUENCE [LARGE SCALE GENOMIC DNA]</scope>
    <source>
        <strain evidence="2 3">MCCC 1A09962</strain>
    </source>
</reference>
<evidence type="ECO:0000313" key="2">
    <source>
        <dbReference type="EMBL" id="MXO85398.1"/>
    </source>
</evidence>
<feature type="transmembrane region" description="Helical" evidence="1">
    <location>
        <begin position="7"/>
        <end position="26"/>
    </location>
</feature>
<sequence length="61" mass="6169">MTNTQMLVMATGLVALLAGAYIVFVAGNVLGVVFMGLATMMFGLSASVGAKEKKKDASDAG</sequence>
<dbReference type="Proteomes" id="UP000433104">
    <property type="component" value="Unassembled WGS sequence"/>
</dbReference>
<dbReference type="EMBL" id="WTYW01000001">
    <property type="protein sequence ID" value="MXO85398.1"/>
    <property type="molecule type" value="Genomic_DNA"/>
</dbReference>
<evidence type="ECO:0000313" key="3">
    <source>
        <dbReference type="Proteomes" id="UP000433104"/>
    </source>
</evidence>
<name>A0A844ZC83_9SPHN</name>
<dbReference type="AlphaFoldDB" id="A0A844ZC83"/>